<evidence type="ECO:0000313" key="2">
    <source>
        <dbReference type="Proteomes" id="UP000177605"/>
    </source>
</evidence>
<evidence type="ECO:0000313" key="1">
    <source>
        <dbReference type="EMBL" id="OGN07461.1"/>
    </source>
</evidence>
<accession>A0A1F8F2V5</accession>
<reference evidence="1 2" key="1">
    <citation type="journal article" date="2016" name="Nat. Commun.">
        <title>Thousands of microbial genomes shed light on interconnected biogeochemical processes in an aquifer system.</title>
        <authorList>
            <person name="Anantharaman K."/>
            <person name="Brown C.T."/>
            <person name="Hug L.A."/>
            <person name="Sharon I."/>
            <person name="Castelle C.J."/>
            <person name="Probst A.J."/>
            <person name="Thomas B.C."/>
            <person name="Singh A."/>
            <person name="Wilkins M.J."/>
            <person name="Karaoz U."/>
            <person name="Brodie E.L."/>
            <person name="Williams K.H."/>
            <person name="Hubbard S.S."/>
            <person name="Banfield J.F."/>
        </authorList>
    </citation>
    <scope>NUCLEOTIDE SEQUENCE [LARGE SCALE GENOMIC DNA]</scope>
</reference>
<protein>
    <submittedName>
        <fullName evidence="1">Uncharacterized protein</fullName>
    </submittedName>
</protein>
<organism evidence="1 2">
    <name type="scientific">Candidatus Yanofskybacteria bacterium RIFCSPHIGHO2_01_FULL_48_25b</name>
    <dbReference type="NCBI Taxonomy" id="1802672"/>
    <lineage>
        <taxon>Bacteria</taxon>
        <taxon>Candidatus Yanofskyibacteriota</taxon>
    </lineage>
</organism>
<dbReference type="EMBL" id="MGJM01000001">
    <property type="protein sequence ID" value="OGN07461.1"/>
    <property type="molecule type" value="Genomic_DNA"/>
</dbReference>
<proteinExistence type="predicted"/>
<gene>
    <name evidence="1" type="ORF">A2669_01960</name>
</gene>
<comment type="caution">
    <text evidence="1">The sequence shown here is derived from an EMBL/GenBank/DDBJ whole genome shotgun (WGS) entry which is preliminary data.</text>
</comment>
<sequence>MSEEVSGSDEVVAEDLIKFIADRHGLTIEAAKRRIGWTKKNFYLATLNDAADFLATSLPNPKPVICDGCRVKPGAEHRCSGEDAVVNSEATGVHCQCPRCSRRGEPRIARRP</sequence>
<dbReference type="AlphaFoldDB" id="A0A1F8F2V5"/>
<name>A0A1F8F2V5_9BACT</name>
<dbReference type="Proteomes" id="UP000177605">
    <property type="component" value="Unassembled WGS sequence"/>
</dbReference>